<reference evidence="2 3" key="1">
    <citation type="submission" date="2019-06" db="EMBL/GenBank/DDBJ databases">
        <title>Paenimaribius caenipelagi gen. nov., sp. nov., isolated from a tidal flat.</title>
        <authorList>
            <person name="Yoon J.-H."/>
        </authorList>
    </citation>
    <scope>NUCLEOTIDE SEQUENCE [LARGE SCALE GENOMIC DNA]</scope>
    <source>
        <strain evidence="2 3">JBTF-M29</strain>
    </source>
</reference>
<dbReference type="Proteomes" id="UP000318590">
    <property type="component" value="Unassembled WGS sequence"/>
</dbReference>
<name>A0A547PMX1_9RHOB</name>
<evidence type="ECO:0000313" key="3">
    <source>
        <dbReference type="Proteomes" id="UP000318590"/>
    </source>
</evidence>
<feature type="coiled-coil region" evidence="1">
    <location>
        <begin position="79"/>
        <end position="154"/>
    </location>
</feature>
<evidence type="ECO:0000313" key="2">
    <source>
        <dbReference type="EMBL" id="TRD15473.1"/>
    </source>
</evidence>
<dbReference type="EMBL" id="VFSV01000042">
    <property type="protein sequence ID" value="TRD15473.1"/>
    <property type="molecule type" value="Genomic_DNA"/>
</dbReference>
<sequence>MSDQIDTYLDNVGDLDAPARTSAVFEAIERLLNSISYSEEGPKRTMSAHTARFARAVQTSLAAAHATLSVDPKVPAQLIDEIQSVRAELAEEASRIERLETALVEEGKRRDELSKKSAELNEKLSVRQSAESDLAKAQAKVQMLETEFKALKSQFAGANADFEVKLRADYVDAMDRVASVQSDFLTRLKDFEALLHDAARQIRLHLDDNTEIVGAMTASGAYTDSSIASVVDCLSQIEADMKRAEAMLADMVRAKEQEQAMGLPTAEAQASLIVEDGQVDRSE</sequence>
<organism evidence="2 3">
    <name type="scientific">Palleronia caenipelagi</name>
    <dbReference type="NCBI Taxonomy" id="2489174"/>
    <lineage>
        <taxon>Bacteria</taxon>
        <taxon>Pseudomonadati</taxon>
        <taxon>Pseudomonadota</taxon>
        <taxon>Alphaproteobacteria</taxon>
        <taxon>Rhodobacterales</taxon>
        <taxon>Roseobacteraceae</taxon>
        <taxon>Palleronia</taxon>
    </lineage>
</organism>
<proteinExistence type="predicted"/>
<dbReference type="AlphaFoldDB" id="A0A547PMX1"/>
<keyword evidence="3" id="KW-1185">Reference proteome</keyword>
<gene>
    <name evidence="2" type="ORF">FEV53_16290</name>
</gene>
<feature type="coiled-coil region" evidence="1">
    <location>
        <begin position="234"/>
        <end position="261"/>
    </location>
</feature>
<accession>A0A547PMX1</accession>
<dbReference type="SUPFAM" id="SSF161270">
    <property type="entry name" value="PspA lactotransferrin-binding region"/>
    <property type="match status" value="1"/>
</dbReference>
<evidence type="ECO:0000256" key="1">
    <source>
        <dbReference type="SAM" id="Coils"/>
    </source>
</evidence>
<keyword evidence="1" id="KW-0175">Coiled coil</keyword>
<comment type="caution">
    <text evidence="2">The sequence shown here is derived from an EMBL/GenBank/DDBJ whole genome shotgun (WGS) entry which is preliminary data.</text>
</comment>
<dbReference type="RefSeq" id="WP_142835841.1">
    <property type="nucleotide sequence ID" value="NZ_VFSV01000042.1"/>
</dbReference>
<protein>
    <submittedName>
        <fullName evidence="2">Uncharacterized protein</fullName>
    </submittedName>
</protein>